<feature type="domain" description="ML-like" evidence="10">
    <location>
        <begin position="50"/>
        <end position="166"/>
    </location>
</feature>
<evidence type="ECO:0000256" key="5">
    <source>
        <dbReference type="ARBA" id="ARBA00022989"/>
    </source>
</evidence>
<feature type="signal peptide" evidence="9">
    <location>
        <begin position="1"/>
        <end position="26"/>
    </location>
</feature>
<dbReference type="PANTHER" id="PTHR31145:SF7">
    <property type="entry name" value="TRP-LIKE ION CHANNEL"/>
    <property type="match status" value="1"/>
</dbReference>
<reference evidence="11 12" key="1">
    <citation type="journal article" date="2024" name="Front Chem Biol">
        <title>Unveiling the potential of Daldinia eschscholtzii MFLUCC 19-0629 through bioactivity and bioinformatics studies for enhanced sustainable agriculture production.</title>
        <authorList>
            <person name="Brooks S."/>
            <person name="Weaver J.A."/>
            <person name="Klomchit A."/>
            <person name="Alharthi S.A."/>
            <person name="Onlamun T."/>
            <person name="Nurani R."/>
            <person name="Vong T.K."/>
            <person name="Alberti F."/>
            <person name="Greco C."/>
        </authorList>
    </citation>
    <scope>NUCLEOTIDE SEQUENCE [LARGE SCALE GENOMIC DNA]</scope>
    <source>
        <strain evidence="11">MFLUCC 19-0629</strain>
    </source>
</reference>
<dbReference type="Proteomes" id="UP001369815">
    <property type="component" value="Unassembled WGS sequence"/>
</dbReference>
<evidence type="ECO:0000313" key="11">
    <source>
        <dbReference type="EMBL" id="KAK6956451.1"/>
    </source>
</evidence>
<evidence type="ECO:0000256" key="6">
    <source>
        <dbReference type="ARBA" id="ARBA00023136"/>
    </source>
</evidence>
<evidence type="ECO:0000256" key="2">
    <source>
        <dbReference type="ARBA" id="ARBA00010642"/>
    </source>
</evidence>
<keyword evidence="6 8" id="KW-0472">Membrane</keyword>
<dbReference type="Pfam" id="PF06011">
    <property type="entry name" value="TRP"/>
    <property type="match status" value="1"/>
</dbReference>
<name>A0AAX6MW83_9PEZI</name>
<keyword evidence="3 8" id="KW-0812">Transmembrane</keyword>
<evidence type="ECO:0000259" key="10">
    <source>
        <dbReference type="SMART" id="SM01320"/>
    </source>
</evidence>
<feature type="transmembrane region" description="Helical" evidence="8">
    <location>
        <begin position="447"/>
        <end position="468"/>
    </location>
</feature>
<evidence type="ECO:0000256" key="9">
    <source>
        <dbReference type="SAM" id="SignalP"/>
    </source>
</evidence>
<feature type="transmembrane region" description="Helical" evidence="8">
    <location>
        <begin position="363"/>
        <end position="389"/>
    </location>
</feature>
<feature type="compositionally biased region" description="Polar residues" evidence="7">
    <location>
        <begin position="828"/>
        <end position="842"/>
    </location>
</feature>
<feature type="transmembrane region" description="Helical" evidence="8">
    <location>
        <begin position="207"/>
        <end position="229"/>
    </location>
</feature>
<feature type="compositionally biased region" description="Basic and acidic residues" evidence="7">
    <location>
        <begin position="870"/>
        <end position="881"/>
    </location>
</feature>
<evidence type="ECO:0000256" key="7">
    <source>
        <dbReference type="SAM" id="MobiDB-lite"/>
    </source>
</evidence>
<keyword evidence="4 9" id="KW-0732">Signal</keyword>
<sequence>MLAYRLSHTLMLAILSGLTLLPTIWAKETQYITGTSLDGVTANLALDRRPALYTGDFGDCLAGQSLLNVTKFDAAFYYDNSTVLFHLDGTTNIRNEAVIMCPMQADQPVEAFALLPVGPLQVSGIPQIAYEVPDIEGFARIQVFANSSQTEIGCFQAVMKNGNTFSQPESISTVLGVFTLVAIIASFATAAYGVSIPHMRSHYAHSLSVLVIFETFQSIFYSGALSLPWPSVLPAWWSNFAWAAGLVPSAEVVNSINPFAGVGGNSSQVGGAGTTVINNQGGLTQQIYGRSLVSHVAAELFERGPEILKDSVNLLVRRQPYNPDDPYDYNWNGDPVHPGMPLPGSWPGFAGELSELGIPAPNAFMVGLIWLLVILGLVVVLLVTFKYSLEGLVKLRWIKQDRLEYFRSHWTGYLTLAVLRTLFIAFFSTTTLAMFQFTIHGSAGPTAIAAIVFVFLLVGMGGLVVYALHFRLRFSTFSMDPDRILLRRGKIFGYLPCLIPLRLSQLREEELGEKPAGSLPFIRLHFVDNDPNRKNVHQDELYVKRFGWLSARYRLSRWWFFAFWLLYQFIRGCFLGSGMGNPLAQVFGLFIIDILALVVIAAVNPYEGQRNTALAVWLLALTRVITTGLSIAFLPDFNLNRIVATVIGVVIIIIQALLTIAVMILIIIGGISSWMSLSRNREYFTSQSLEGIRIRYFEHIEQRATDQPPPPKAKSKAEPEPDSTEKFPELPPEPYFTVKSVRRAPKIEDEDDDYLAEINPVRVTYGPVGRASRTASVSSRRSVSSIPRGARVQRASWSSKDFSQADLDRPNPVLVRRMSGGAWPGSVVKTNDGLSGQASGTPGPSRPMTPTKEAPEKEVDLDGVDEVEIEKDAKKGPEDSQ</sequence>
<feature type="region of interest" description="Disordered" evidence="7">
    <location>
        <begin position="820"/>
        <end position="881"/>
    </location>
</feature>
<organism evidence="11 12">
    <name type="scientific">Daldinia eschscholtzii</name>
    <dbReference type="NCBI Taxonomy" id="292717"/>
    <lineage>
        <taxon>Eukaryota</taxon>
        <taxon>Fungi</taxon>
        <taxon>Dikarya</taxon>
        <taxon>Ascomycota</taxon>
        <taxon>Pezizomycotina</taxon>
        <taxon>Sordariomycetes</taxon>
        <taxon>Xylariomycetidae</taxon>
        <taxon>Xylariales</taxon>
        <taxon>Hypoxylaceae</taxon>
        <taxon>Daldinia</taxon>
    </lineage>
</organism>
<evidence type="ECO:0000256" key="8">
    <source>
        <dbReference type="SAM" id="Phobius"/>
    </source>
</evidence>
<feature type="region of interest" description="Disordered" evidence="7">
    <location>
        <begin position="769"/>
        <end position="788"/>
    </location>
</feature>
<proteinExistence type="inferred from homology"/>
<feature type="compositionally biased region" description="Basic and acidic residues" evidence="7">
    <location>
        <begin position="715"/>
        <end position="728"/>
    </location>
</feature>
<feature type="transmembrane region" description="Helical" evidence="8">
    <location>
        <begin position="558"/>
        <end position="577"/>
    </location>
</feature>
<feature type="region of interest" description="Disordered" evidence="7">
    <location>
        <begin position="703"/>
        <end position="733"/>
    </location>
</feature>
<dbReference type="EMBL" id="JBANMG010000002">
    <property type="protein sequence ID" value="KAK6956451.1"/>
    <property type="molecule type" value="Genomic_DNA"/>
</dbReference>
<dbReference type="AlphaFoldDB" id="A0AAX6MW83"/>
<dbReference type="GO" id="GO:0055085">
    <property type="term" value="P:transmembrane transport"/>
    <property type="evidence" value="ECO:0007669"/>
    <property type="project" value="TreeGrafter"/>
</dbReference>
<evidence type="ECO:0000313" key="12">
    <source>
        <dbReference type="Proteomes" id="UP001369815"/>
    </source>
</evidence>
<feature type="transmembrane region" description="Helical" evidence="8">
    <location>
        <begin position="410"/>
        <end position="435"/>
    </location>
</feature>
<comment type="similarity">
    <text evidence="2">Belongs to the transient receptor potential (TRP) ion channel family.</text>
</comment>
<dbReference type="Pfam" id="PF14558">
    <property type="entry name" value="TRP_N"/>
    <property type="match status" value="2"/>
</dbReference>
<evidence type="ECO:0000256" key="3">
    <source>
        <dbReference type="ARBA" id="ARBA00022692"/>
    </source>
</evidence>
<gene>
    <name evidence="11" type="ORF">Daesc_001729</name>
</gene>
<feature type="compositionally biased region" description="Low complexity" evidence="7">
    <location>
        <begin position="770"/>
        <end position="785"/>
    </location>
</feature>
<accession>A0AAX6MW83</accession>
<protein>
    <recommendedName>
        <fullName evidence="10">ML-like domain-containing protein</fullName>
    </recommendedName>
</protein>
<feature type="chain" id="PRO_5043511841" description="ML-like domain-containing protein" evidence="9">
    <location>
        <begin position="27"/>
        <end position="881"/>
    </location>
</feature>
<dbReference type="InterPro" id="IPR040241">
    <property type="entry name" value="TRP_Flc/Pkd2-like"/>
</dbReference>
<dbReference type="GO" id="GO:0016020">
    <property type="term" value="C:membrane"/>
    <property type="evidence" value="ECO:0007669"/>
    <property type="project" value="UniProtKB-SubCell"/>
</dbReference>
<dbReference type="InterPro" id="IPR010308">
    <property type="entry name" value="TRP_C"/>
</dbReference>
<dbReference type="GO" id="GO:0009272">
    <property type="term" value="P:fungal-type cell wall biogenesis"/>
    <property type="evidence" value="ECO:0007669"/>
    <property type="project" value="TreeGrafter"/>
</dbReference>
<evidence type="ECO:0000256" key="1">
    <source>
        <dbReference type="ARBA" id="ARBA00004141"/>
    </source>
</evidence>
<dbReference type="PANTHER" id="PTHR31145">
    <property type="entry name" value="INTEGRAL MEMBRANE PROTEIN (AFU_ORTHOLOGUE AFUA_7G01610)"/>
    <property type="match status" value="1"/>
</dbReference>
<keyword evidence="12" id="KW-1185">Reference proteome</keyword>
<evidence type="ECO:0000256" key="4">
    <source>
        <dbReference type="ARBA" id="ARBA00022729"/>
    </source>
</evidence>
<dbReference type="InterPro" id="IPR032800">
    <property type="entry name" value="TRP_N"/>
</dbReference>
<keyword evidence="5 8" id="KW-1133">Transmembrane helix</keyword>
<dbReference type="SMART" id="SM01320">
    <property type="entry name" value="TRP_N"/>
    <property type="match status" value="1"/>
</dbReference>
<feature type="transmembrane region" description="Helical" evidence="8">
    <location>
        <begin position="615"/>
        <end position="634"/>
    </location>
</feature>
<feature type="transmembrane region" description="Helical" evidence="8">
    <location>
        <begin position="174"/>
        <end position="195"/>
    </location>
</feature>
<comment type="subcellular location">
    <subcellularLocation>
        <location evidence="1">Membrane</location>
        <topology evidence="1">Multi-pass membrane protein</topology>
    </subcellularLocation>
</comment>
<feature type="transmembrane region" description="Helical" evidence="8">
    <location>
        <begin position="646"/>
        <end position="671"/>
    </location>
</feature>
<comment type="caution">
    <text evidence="11">The sequence shown here is derived from an EMBL/GenBank/DDBJ whole genome shotgun (WGS) entry which is preliminary data.</text>
</comment>
<feature type="transmembrane region" description="Helical" evidence="8">
    <location>
        <begin position="583"/>
        <end position="603"/>
    </location>
</feature>